<protein>
    <recommendedName>
        <fullName evidence="5">Bacterial type II secretion system protein E domain-containing protein</fullName>
    </recommendedName>
</protein>
<feature type="domain" description="Bacterial type II secretion system protein E" evidence="5">
    <location>
        <begin position="442"/>
        <end position="456"/>
    </location>
</feature>
<comment type="similarity">
    <text evidence="4">Belongs to the bacterial histone-like protein family.</text>
</comment>
<dbReference type="AlphaFoldDB" id="A0A2G9YQ62"/>
<dbReference type="InterPro" id="IPR001482">
    <property type="entry name" value="T2SS/T4SS_dom"/>
</dbReference>
<keyword evidence="3" id="KW-0067">ATP-binding</keyword>
<dbReference type="PANTHER" id="PTHR30258">
    <property type="entry name" value="TYPE II SECRETION SYSTEM PROTEIN GSPE-RELATED"/>
    <property type="match status" value="1"/>
</dbReference>
<evidence type="ECO:0000256" key="1">
    <source>
        <dbReference type="ARBA" id="ARBA00006611"/>
    </source>
</evidence>
<dbReference type="InterPro" id="IPR000119">
    <property type="entry name" value="Hist_DNA-bd"/>
</dbReference>
<dbReference type="Gene3D" id="3.30.300.160">
    <property type="entry name" value="Type II secretion system, protein E, N-terminal domain"/>
    <property type="match status" value="1"/>
</dbReference>
<evidence type="ECO:0000256" key="4">
    <source>
        <dbReference type="RuleBase" id="RU003939"/>
    </source>
</evidence>
<dbReference type="SUPFAM" id="SSF160246">
    <property type="entry name" value="EspE N-terminal domain-like"/>
    <property type="match status" value="1"/>
</dbReference>
<dbReference type="Gene3D" id="3.40.50.300">
    <property type="entry name" value="P-loop containing nucleotide triphosphate hydrolases"/>
    <property type="match status" value="1"/>
</dbReference>
<evidence type="ECO:0000313" key="7">
    <source>
        <dbReference type="Proteomes" id="UP000231567"/>
    </source>
</evidence>
<dbReference type="Gene3D" id="4.10.520.10">
    <property type="entry name" value="IHF-like DNA-binding proteins"/>
    <property type="match status" value="1"/>
</dbReference>
<dbReference type="GO" id="GO:0030527">
    <property type="term" value="F:structural constituent of chromatin"/>
    <property type="evidence" value="ECO:0007669"/>
    <property type="project" value="InterPro"/>
</dbReference>
<dbReference type="SMART" id="SM00382">
    <property type="entry name" value="AAA"/>
    <property type="match status" value="1"/>
</dbReference>
<sequence>MIRQIRRPVGTTSKEGFLTFQQFIKEFAIKKQQSFLKATKDVKALVNLLSEKIVSKEKIQIPGFGTFVVLQYPSRTVKNPRDPGKKMVILAQNVVKFHSSSNLKSQLSNIKWESPMQNITKKIFIPYADLSKITVQKEILSQIPEHIARHYQVVPIEEKVNTLVVAMIDPEDEEVIEMLKKKTGKKIERRITTMDDLSHVLDQYSNIGAEVEKIVEEAVLAKTKPKEEIKGKPEEIPQNAPAAKIVSSLLKRAVHDKASDIHIEPEEKDVAVRLRIDGVLRKIINLPKDIHSALISRFKILCNLKIDETRLPQDGRFRATVDRAEIDLRVSTLPTVFGEKVVARILDKSAGVLTLDQLGLRGRSFEILRDNIKKSHGMILVTGPTGSGKTTTLYAIIDQIQNEGINIITLEDPVEYQMPGINQSQVNAEIKYTFATGLRSIVRQDPDIIMIGEIRDYETANMAVHAALTGHVVLSTLHTNDASGAIPRLIDMKIEPFLITSTLNVVIAQRLCRKICEDCKKEIPLLEDQRVLIEQEIRNLPKEERKETEGKKYTLFHGEGCNLCSQTGYKGRIGIFEILPLQESLKMLINQRVSSDQIAKEALKLGMLTLKQDGILKVIAGITTLDEVYRVTKD</sequence>
<dbReference type="SUPFAM" id="SSF47729">
    <property type="entry name" value="IHF-like DNA-binding proteins"/>
    <property type="match status" value="1"/>
</dbReference>
<evidence type="ECO:0000313" key="6">
    <source>
        <dbReference type="EMBL" id="PIP21380.1"/>
    </source>
</evidence>
<dbReference type="PANTHER" id="PTHR30258:SF3">
    <property type="entry name" value="SLL1921 PROTEIN"/>
    <property type="match status" value="1"/>
</dbReference>
<dbReference type="PROSITE" id="PS00662">
    <property type="entry name" value="T2SP_E"/>
    <property type="match status" value="1"/>
</dbReference>
<evidence type="ECO:0000259" key="5">
    <source>
        <dbReference type="PROSITE" id="PS00662"/>
    </source>
</evidence>
<accession>A0A2G9YQ62</accession>
<name>A0A2G9YQ62_9BACT</name>
<dbReference type="Proteomes" id="UP000231567">
    <property type="component" value="Unassembled WGS sequence"/>
</dbReference>
<keyword evidence="2" id="KW-0547">Nucleotide-binding</keyword>
<evidence type="ECO:0000256" key="3">
    <source>
        <dbReference type="ARBA" id="ARBA00022840"/>
    </source>
</evidence>
<dbReference type="InterPro" id="IPR010992">
    <property type="entry name" value="IHF-like_DNA-bd_dom_sf"/>
</dbReference>
<dbReference type="EMBL" id="PCRM01000044">
    <property type="protein sequence ID" value="PIP21380.1"/>
    <property type="molecule type" value="Genomic_DNA"/>
</dbReference>
<gene>
    <name evidence="6" type="ORF">COX39_03415</name>
</gene>
<dbReference type="Pfam" id="PF05157">
    <property type="entry name" value="MshEN"/>
    <property type="match status" value="1"/>
</dbReference>
<proteinExistence type="inferred from homology"/>
<dbReference type="GO" id="GO:0005524">
    <property type="term" value="F:ATP binding"/>
    <property type="evidence" value="ECO:0007669"/>
    <property type="project" value="UniProtKB-KW"/>
</dbReference>
<dbReference type="InterPro" id="IPR027417">
    <property type="entry name" value="P-loop_NTPase"/>
</dbReference>
<dbReference type="Gene3D" id="3.30.450.90">
    <property type="match status" value="1"/>
</dbReference>
<dbReference type="InterPro" id="IPR007831">
    <property type="entry name" value="T2SS_GspE_N"/>
</dbReference>
<comment type="caution">
    <text evidence="6">The sequence shown here is derived from an EMBL/GenBank/DDBJ whole genome shotgun (WGS) entry which is preliminary data.</text>
</comment>
<dbReference type="InterPro" id="IPR003593">
    <property type="entry name" value="AAA+_ATPase"/>
</dbReference>
<dbReference type="GO" id="GO:0003677">
    <property type="term" value="F:DNA binding"/>
    <property type="evidence" value="ECO:0007669"/>
    <property type="project" value="InterPro"/>
</dbReference>
<dbReference type="CDD" id="cd01129">
    <property type="entry name" value="PulE-GspE-like"/>
    <property type="match status" value="1"/>
</dbReference>
<comment type="similarity">
    <text evidence="1">Belongs to the GSP E family.</text>
</comment>
<dbReference type="SMART" id="SM00411">
    <property type="entry name" value="BHL"/>
    <property type="match status" value="1"/>
</dbReference>
<dbReference type="Pfam" id="PF00437">
    <property type="entry name" value="T2SSE"/>
    <property type="match status" value="1"/>
</dbReference>
<dbReference type="FunFam" id="3.40.50.300:FF:000398">
    <property type="entry name" value="Type IV pilus assembly ATPase PilB"/>
    <property type="match status" value="1"/>
</dbReference>
<dbReference type="GO" id="GO:0016887">
    <property type="term" value="F:ATP hydrolysis activity"/>
    <property type="evidence" value="ECO:0007669"/>
    <property type="project" value="TreeGrafter"/>
</dbReference>
<dbReference type="SUPFAM" id="SSF52540">
    <property type="entry name" value="P-loop containing nucleoside triphosphate hydrolases"/>
    <property type="match status" value="1"/>
</dbReference>
<organism evidence="6 7">
    <name type="scientific">Candidatus Nealsonbacteria bacterium CG23_combo_of_CG06-09_8_20_14_all_40_13</name>
    <dbReference type="NCBI Taxonomy" id="1974724"/>
    <lineage>
        <taxon>Bacteria</taxon>
        <taxon>Candidatus Nealsoniibacteriota</taxon>
    </lineage>
</organism>
<evidence type="ECO:0000256" key="2">
    <source>
        <dbReference type="ARBA" id="ARBA00022741"/>
    </source>
</evidence>
<dbReference type="InterPro" id="IPR037257">
    <property type="entry name" value="T2SS_E_N_sf"/>
</dbReference>
<reference evidence="6 7" key="1">
    <citation type="submission" date="2017-09" db="EMBL/GenBank/DDBJ databases">
        <title>Depth-based differentiation of microbial function through sediment-hosted aquifers and enrichment of novel symbionts in the deep terrestrial subsurface.</title>
        <authorList>
            <person name="Probst A.J."/>
            <person name="Ladd B."/>
            <person name="Jarett J.K."/>
            <person name="Geller-Mcgrath D.E."/>
            <person name="Sieber C.M."/>
            <person name="Emerson J.B."/>
            <person name="Anantharaman K."/>
            <person name="Thomas B.C."/>
            <person name="Malmstrom R."/>
            <person name="Stieglmeier M."/>
            <person name="Klingl A."/>
            <person name="Woyke T."/>
            <person name="Ryan C.M."/>
            <person name="Banfield J.F."/>
        </authorList>
    </citation>
    <scope>NUCLEOTIDE SEQUENCE [LARGE SCALE GENOMIC DNA]</scope>
    <source>
        <strain evidence="6">CG23_combo_of_CG06-09_8_20_14_all_40_13</strain>
    </source>
</reference>
<dbReference type="Pfam" id="PF00216">
    <property type="entry name" value="Bac_DNA_binding"/>
    <property type="match status" value="1"/>
</dbReference>
<dbReference type="GO" id="GO:0005886">
    <property type="term" value="C:plasma membrane"/>
    <property type="evidence" value="ECO:0007669"/>
    <property type="project" value="TreeGrafter"/>
</dbReference>